<evidence type="ECO:0000256" key="1">
    <source>
        <dbReference type="SAM" id="MobiDB-lite"/>
    </source>
</evidence>
<feature type="region of interest" description="Disordered" evidence="1">
    <location>
        <begin position="1"/>
        <end position="23"/>
    </location>
</feature>
<protein>
    <submittedName>
        <fullName evidence="2">Uncharacterized protein</fullName>
    </submittedName>
</protein>
<feature type="region of interest" description="Disordered" evidence="1">
    <location>
        <begin position="129"/>
        <end position="164"/>
    </location>
</feature>
<name>A0A2W5N1F8_9BACT</name>
<gene>
    <name evidence="2" type="ORF">DI551_04235</name>
</gene>
<dbReference type="EMBL" id="QFQB01000020">
    <property type="protein sequence ID" value="PZQ46904.1"/>
    <property type="molecule type" value="Genomic_DNA"/>
</dbReference>
<feature type="compositionally biased region" description="Polar residues" evidence="1">
    <location>
        <begin position="144"/>
        <end position="158"/>
    </location>
</feature>
<dbReference type="Proteomes" id="UP000249417">
    <property type="component" value="Unassembled WGS sequence"/>
</dbReference>
<reference evidence="2 3" key="1">
    <citation type="submission" date="2017-08" db="EMBL/GenBank/DDBJ databases">
        <title>Infants hospitalized years apart are colonized by the same room-sourced microbial strains.</title>
        <authorList>
            <person name="Brooks B."/>
            <person name="Olm M.R."/>
            <person name="Firek B.A."/>
            <person name="Baker R."/>
            <person name="Thomas B.C."/>
            <person name="Morowitz M.J."/>
            <person name="Banfield J.F."/>
        </authorList>
    </citation>
    <scope>NUCLEOTIDE SEQUENCE [LARGE SCALE GENOMIC DNA]</scope>
    <source>
        <strain evidence="2">S2_005_002_R2_29</strain>
    </source>
</reference>
<evidence type="ECO:0000313" key="2">
    <source>
        <dbReference type="EMBL" id="PZQ46904.1"/>
    </source>
</evidence>
<comment type="caution">
    <text evidence="2">The sequence shown here is derived from an EMBL/GenBank/DDBJ whole genome shotgun (WGS) entry which is preliminary data.</text>
</comment>
<accession>A0A2W5N1F8</accession>
<feature type="compositionally biased region" description="Basic and acidic residues" evidence="1">
    <location>
        <begin position="130"/>
        <end position="140"/>
    </location>
</feature>
<dbReference type="AlphaFoldDB" id="A0A2W5N1F8"/>
<sequence length="164" mass="17793">MGSDMATSPKFNTQATPSSDVESKFQSLEEKIKSLEAVKIKREGSYGKFLEGSQMTNSFFSFITSSGHVRRGNADRAMLSLVLAMNAAARNAINIIREQINMDGQEKELRQEEQGLRIKLTGMGFDVDAELEKRKNERMGKASPAQSGSSAPKSSLTGPSVAGV</sequence>
<evidence type="ECO:0000313" key="3">
    <source>
        <dbReference type="Proteomes" id="UP000249417"/>
    </source>
</evidence>
<proteinExistence type="predicted"/>
<feature type="compositionally biased region" description="Polar residues" evidence="1">
    <location>
        <begin position="1"/>
        <end position="20"/>
    </location>
</feature>
<organism evidence="2 3">
    <name type="scientific">Micavibrio aeruginosavorus</name>
    <dbReference type="NCBI Taxonomy" id="349221"/>
    <lineage>
        <taxon>Bacteria</taxon>
        <taxon>Pseudomonadati</taxon>
        <taxon>Bdellovibrionota</taxon>
        <taxon>Bdellovibrionia</taxon>
        <taxon>Bdellovibrionales</taxon>
        <taxon>Pseudobdellovibrionaceae</taxon>
        <taxon>Micavibrio</taxon>
    </lineage>
</organism>